<dbReference type="Gene3D" id="3.20.20.240">
    <property type="entry name" value="Methylmalonyl-CoA mutase"/>
    <property type="match status" value="1"/>
</dbReference>
<sequence>MNADPKLESDYAPEGSERPGEFPYTRGVSDDPKPWIMGQYAGFGTPRESNERFRKLLEAGVTGFSVAMDLPTQMGIDSDDPRAAGEVGRVGVAIDSLADIEILMDGIPLEEISQVRTTANSIGYVWAALFVALAEKRDVDPNAFGMFIQNDVLKEFIARGTQIFPPEPSLRLAVDCIEYCAEHVPNWTPLAMSGYHIRESGSSATQEIAFTFANARAYLDECVRRGVSVDQVAPTLFTFLAITTDVLQEVAKFRAARRVWARLMRDVYGAKDPRSQQLRIFAFTAGSTLTAQQPLNNVVRASVEAMTAALAGVQTMHVSAYDEALGVPTESAATLALRTQQVVAFETGLTTTLDPFGGSYAVESLTDELESSIWDLLELIEDKGGALAAIESGEFARELSEAAYDLALSIESGRRTVVGVNRFPSPAEPLEVFRIDPSAEQGQIDAVRAMRAERDQVAVDSALARLREDVAAGRSVMPATIAAVQAYATIGEVVDVLRDAFGGWTPSSAF</sequence>
<feature type="compositionally biased region" description="Basic and acidic residues" evidence="3">
    <location>
        <begin position="1"/>
        <end position="20"/>
    </location>
</feature>
<organism evidence="5 6">
    <name type="scientific">Terrabacter tumescens</name>
    <dbReference type="NCBI Taxonomy" id="60443"/>
    <lineage>
        <taxon>Bacteria</taxon>
        <taxon>Bacillati</taxon>
        <taxon>Actinomycetota</taxon>
        <taxon>Actinomycetes</taxon>
        <taxon>Micrococcales</taxon>
        <taxon>Intrasporangiaceae</taxon>
        <taxon>Terrabacter</taxon>
    </lineage>
</organism>
<dbReference type="Proteomes" id="UP000623461">
    <property type="component" value="Unassembled WGS sequence"/>
</dbReference>
<evidence type="ECO:0000256" key="2">
    <source>
        <dbReference type="ARBA" id="ARBA00023235"/>
    </source>
</evidence>
<evidence type="ECO:0000313" key="5">
    <source>
        <dbReference type="EMBL" id="GGM98616.1"/>
    </source>
</evidence>
<dbReference type="InterPro" id="IPR006099">
    <property type="entry name" value="MeMalonylCoA_mutase_a/b_cat"/>
</dbReference>
<dbReference type="PANTHER" id="PTHR48101:SF1">
    <property type="entry name" value="METHYLMALONYL-COA MUTASE, LARGE SUBUNIT"/>
    <property type="match status" value="1"/>
</dbReference>
<dbReference type="SUPFAM" id="SSF51703">
    <property type="entry name" value="Cobalamin (vitamin B12)-dependent enzymes"/>
    <property type="match status" value="1"/>
</dbReference>
<feature type="domain" description="Methylmalonyl-CoA mutase alpha/beta chain catalytic" evidence="4">
    <location>
        <begin position="14"/>
        <end position="502"/>
    </location>
</feature>
<feature type="region of interest" description="Disordered" evidence="3">
    <location>
        <begin position="1"/>
        <end position="32"/>
    </location>
</feature>
<accession>A0ABQ2I5X4</accession>
<comment type="subunit">
    <text evidence="1">Heterodimer of an alpha and a beta chain.</text>
</comment>
<dbReference type="InterPro" id="IPR016176">
    <property type="entry name" value="Cbl-dep_enz_cat"/>
</dbReference>
<keyword evidence="6" id="KW-1185">Reference proteome</keyword>
<dbReference type="InterPro" id="IPR006098">
    <property type="entry name" value="MMCoA_mutase_a_cat"/>
</dbReference>
<comment type="caution">
    <text evidence="5">The sequence shown here is derived from an EMBL/GenBank/DDBJ whole genome shotgun (WGS) entry which is preliminary data.</text>
</comment>
<dbReference type="RefSeq" id="WP_052358610.1">
    <property type="nucleotide sequence ID" value="NZ_BMNZ01000005.1"/>
</dbReference>
<name>A0ABQ2I5X4_9MICO</name>
<dbReference type="PANTHER" id="PTHR48101">
    <property type="entry name" value="METHYLMALONYL-COA MUTASE, MITOCHONDRIAL-RELATED"/>
    <property type="match status" value="1"/>
</dbReference>
<dbReference type="Pfam" id="PF01642">
    <property type="entry name" value="MM_CoA_mutase"/>
    <property type="match status" value="1"/>
</dbReference>
<proteinExistence type="predicted"/>
<evidence type="ECO:0000313" key="6">
    <source>
        <dbReference type="Proteomes" id="UP000623461"/>
    </source>
</evidence>
<reference evidence="6" key="1">
    <citation type="journal article" date="2019" name="Int. J. Syst. Evol. Microbiol.">
        <title>The Global Catalogue of Microorganisms (GCM) 10K type strain sequencing project: providing services to taxonomists for standard genome sequencing and annotation.</title>
        <authorList>
            <consortium name="The Broad Institute Genomics Platform"/>
            <consortium name="The Broad Institute Genome Sequencing Center for Infectious Disease"/>
            <person name="Wu L."/>
            <person name="Ma J."/>
        </authorList>
    </citation>
    <scope>NUCLEOTIDE SEQUENCE [LARGE SCALE GENOMIC DNA]</scope>
    <source>
        <strain evidence="6">JCM 1365</strain>
    </source>
</reference>
<gene>
    <name evidence="5" type="ORF">GCM10009721_26900</name>
</gene>
<dbReference type="EMBL" id="BMNZ01000005">
    <property type="protein sequence ID" value="GGM98616.1"/>
    <property type="molecule type" value="Genomic_DNA"/>
</dbReference>
<evidence type="ECO:0000259" key="4">
    <source>
        <dbReference type="Pfam" id="PF01642"/>
    </source>
</evidence>
<evidence type="ECO:0000256" key="1">
    <source>
        <dbReference type="ARBA" id="ARBA00011870"/>
    </source>
</evidence>
<evidence type="ECO:0000256" key="3">
    <source>
        <dbReference type="SAM" id="MobiDB-lite"/>
    </source>
</evidence>
<dbReference type="NCBIfam" id="TIGR00641">
    <property type="entry name" value="acid_CoA_mut_N"/>
    <property type="match status" value="1"/>
</dbReference>
<protein>
    <submittedName>
        <fullName evidence="5">Methylmalonyl-CoA mutase</fullName>
    </submittedName>
</protein>
<keyword evidence="2" id="KW-0413">Isomerase</keyword>